<dbReference type="EMBL" id="CP116805">
    <property type="protein sequence ID" value="WCL55033.1"/>
    <property type="molecule type" value="Genomic_DNA"/>
</dbReference>
<evidence type="ECO:0000256" key="11">
    <source>
        <dbReference type="HAMAP-Rule" id="MF_01021"/>
    </source>
</evidence>
<gene>
    <name evidence="11 13" type="primary">hisI</name>
    <name evidence="13" type="ORF">PH603_04575</name>
</gene>
<dbReference type="HAMAP" id="MF_01021">
    <property type="entry name" value="HisI"/>
    <property type="match status" value="1"/>
</dbReference>
<evidence type="ECO:0000256" key="10">
    <source>
        <dbReference type="ARBA" id="ARBA00023102"/>
    </source>
</evidence>
<dbReference type="GO" id="GO:0005737">
    <property type="term" value="C:cytoplasm"/>
    <property type="evidence" value="ECO:0007669"/>
    <property type="project" value="UniProtKB-SubCell"/>
</dbReference>
<comment type="similarity">
    <text evidence="11">Belongs to the PRA-CH family.</text>
</comment>
<evidence type="ECO:0000256" key="7">
    <source>
        <dbReference type="ARBA" id="ARBA00022490"/>
    </source>
</evidence>
<dbReference type="InterPro" id="IPR026660">
    <property type="entry name" value="PRA-CH"/>
</dbReference>
<protein>
    <recommendedName>
        <fullName evidence="11">Phosphoribosyl-AMP cyclohydrolase</fullName>
        <shortName evidence="11">PRA-CH</shortName>
        <ecNumber evidence="11">3.5.4.19</ecNumber>
    </recommendedName>
</protein>
<dbReference type="NCBIfam" id="NF000768">
    <property type="entry name" value="PRK00051.1"/>
    <property type="match status" value="1"/>
</dbReference>
<dbReference type="KEGG" id="gso:PH603_04575"/>
<dbReference type="PANTHER" id="PTHR42945">
    <property type="entry name" value="HISTIDINE BIOSYNTHESIS BIFUNCTIONAL PROTEIN"/>
    <property type="match status" value="1"/>
</dbReference>
<evidence type="ECO:0000256" key="1">
    <source>
        <dbReference type="ARBA" id="ARBA00000024"/>
    </source>
</evidence>
<keyword evidence="11" id="KW-0862">Zinc</keyword>
<feature type="binding site" evidence="11">
    <location>
        <position position="95"/>
    </location>
    <ligand>
        <name>Mg(2+)</name>
        <dbReference type="ChEBI" id="CHEBI:18420"/>
    </ligand>
</feature>
<feature type="binding site" evidence="11">
    <location>
        <position position="116"/>
    </location>
    <ligand>
        <name>Zn(2+)</name>
        <dbReference type="ChEBI" id="CHEBI:29105"/>
        <note>ligand shared between dimeric partners</note>
    </ligand>
</feature>
<keyword evidence="11" id="KW-0479">Metal-binding</keyword>
<sequence>MAIKNADRSDRAAVENGLTLALKYDERGLIPVVTTDAASGTVLMQAWMNEEAVERTIATGEAHYWSRSRGELWHKGATSGQIQRVIDFRTDCDQDSLWLVVEQAGGGCCHVGYESCFYRALPVGEAVDGPVVLTQKLTK</sequence>
<dbReference type="EC" id="3.5.4.19" evidence="11"/>
<accession>A0AAF0BI68</accession>
<feature type="domain" description="Phosphoribosyl-AMP cyclohydrolase" evidence="12">
    <location>
        <begin position="44"/>
        <end position="118"/>
    </location>
</feature>
<dbReference type="SUPFAM" id="SSF141734">
    <property type="entry name" value="HisI-like"/>
    <property type="match status" value="1"/>
</dbReference>
<reference evidence="13" key="1">
    <citation type="submission" date="2023-01" db="EMBL/GenBank/DDBJ databases">
        <title>The genome sequence of Kordiimonadaceae bacterium 6D33.</title>
        <authorList>
            <person name="Liu Y."/>
        </authorList>
    </citation>
    <scope>NUCLEOTIDE SEQUENCE</scope>
    <source>
        <strain evidence="13">6D33</strain>
    </source>
</reference>
<evidence type="ECO:0000256" key="3">
    <source>
        <dbReference type="ARBA" id="ARBA00005169"/>
    </source>
</evidence>
<feature type="binding site" evidence="11">
    <location>
        <position position="91"/>
    </location>
    <ligand>
        <name>Mg(2+)</name>
        <dbReference type="ChEBI" id="CHEBI:18420"/>
    </ligand>
</feature>
<dbReference type="PANTHER" id="PTHR42945:SF1">
    <property type="entry name" value="HISTIDINE BIOSYNTHESIS BIFUNCTIONAL PROTEIN HIS7"/>
    <property type="match status" value="1"/>
</dbReference>
<comment type="similarity">
    <text evidence="5">In the C-terminal section; belongs to the PRA-PH family.</text>
</comment>
<dbReference type="FunFam" id="3.10.20.810:FF:000001">
    <property type="entry name" value="Histidine biosynthesis bifunctional protein HisIE"/>
    <property type="match status" value="1"/>
</dbReference>
<dbReference type="GO" id="GO:0000287">
    <property type="term" value="F:magnesium ion binding"/>
    <property type="evidence" value="ECO:0007669"/>
    <property type="project" value="UniProtKB-UniRule"/>
</dbReference>
<keyword evidence="9 11" id="KW-0378">Hydrolase</keyword>
<keyword evidence="8 11" id="KW-0028">Amino-acid biosynthesis</keyword>
<dbReference type="GO" id="GO:0000105">
    <property type="term" value="P:L-histidine biosynthetic process"/>
    <property type="evidence" value="ECO:0007669"/>
    <property type="project" value="UniProtKB-UniRule"/>
</dbReference>
<keyword evidence="14" id="KW-1185">Reference proteome</keyword>
<name>A0AAF0BI68_9PROT</name>
<feature type="binding site" evidence="11">
    <location>
        <position position="92"/>
    </location>
    <ligand>
        <name>Zn(2+)</name>
        <dbReference type="ChEBI" id="CHEBI:29105"/>
        <note>ligand shared between dimeric partners</note>
    </ligand>
</feature>
<dbReference type="InterPro" id="IPR002496">
    <property type="entry name" value="PRib_AMP_CycHydrolase_dom"/>
</dbReference>
<evidence type="ECO:0000256" key="9">
    <source>
        <dbReference type="ARBA" id="ARBA00022801"/>
    </source>
</evidence>
<dbReference type="RefSeq" id="WP_289504786.1">
    <property type="nucleotide sequence ID" value="NZ_CP116805.1"/>
</dbReference>
<comment type="subcellular location">
    <subcellularLocation>
        <location evidence="11">Cytoplasm</location>
    </subcellularLocation>
</comment>
<dbReference type="GO" id="GO:0004635">
    <property type="term" value="F:phosphoribosyl-AMP cyclohydrolase activity"/>
    <property type="evidence" value="ECO:0007669"/>
    <property type="project" value="UniProtKB-UniRule"/>
</dbReference>
<organism evidence="13 14">
    <name type="scientific">Gimibacter soli</name>
    <dbReference type="NCBI Taxonomy" id="3024400"/>
    <lineage>
        <taxon>Bacteria</taxon>
        <taxon>Pseudomonadati</taxon>
        <taxon>Pseudomonadota</taxon>
        <taxon>Alphaproteobacteria</taxon>
        <taxon>Kordiimonadales</taxon>
        <taxon>Temperatibacteraceae</taxon>
        <taxon>Gimibacter</taxon>
    </lineage>
</organism>
<comment type="cofactor">
    <cofactor evidence="11">
        <name>Mg(2+)</name>
        <dbReference type="ChEBI" id="CHEBI:18420"/>
    </cofactor>
    <text evidence="11">Binds 1 Mg(2+) ion per subunit.</text>
</comment>
<dbReference type="Pfam" id="PF01502">
    <property type="entry name" value="PRA-CH"/>
    <property type="match status" value="1"/>
</dbReference>
<evidence type="ECO:0000313" key="14">
    <source>
        <dbReference type="Proteomes" id="UP001217500"/>
    </source>
</evidence>
<evidence type="ECO:0000256" key="2">
    <source>
        <dbReference type="ARBA" id="ARBA00001460"/>
    </source>
</evidence>
<evidence type="ECO:0000313" key="13">
    <source>
        <dbReference type="EMBL" id="WCL55033.1"/>
    </source>
</evidence>
<feature type="binding site" evidence="11">
    <location>
        <position position="109"/>
    </location>
    <ligand>
        <name>Zn(2+)</name>
        <dbReference type="ChEBI" id="CHEBI:29105"/>
        <note>ligand shared between dimeric partners</note>
    </ligand>
</feature>
<dbReference type="GO" id="GO:0008270">
    <property type="term" value="F:zinc ion binding"/>
    <property type="evidence" value="ECO:0007669"/>
    <property type="project" value="UniProtKB-UniRule"/>
</dbReference>
<evidence type="ECO:0000256" key="4">
    <source>
        <dbReference type="ARBA" id="ARBA00005204"/>
    </source>
</evidence>
<evidence type="ECO:0000259" key="12">
    <source>
        <dbReference type="Pfam" id="PF01502"/>
    </source>
</evidence>
<comment type="subunit">
    <text evidence="11">Homodimer.</text>
</comment>
<comment type="cofactor">
    <cofactor evidence="11">
        <name>Zn(2+)</name>
        <dbReference type="ChEBI" id="CHEBI:29105"/>
    </cofactor>
    <text evidence="11">Binds 1 zinc ion per subunit.</text>
</comment>
<keyword evidence="7 11" id="KW-0963">Cytoplasm</keyword>
<comment type="similarity">
    <text evidence="6">In the N-terminal section; belongs to the PRA-CH family.</text>
</comment>
<dbReference type="GO" id="GO:0004636">
    <property type="term" value="F:phosphoribosyl-ATP diphosphatase activity"/>
    <property type="evidence" value="ECO:0007669"/>
    <property type="project" value="UniProtKB-EC"/>
</dbReference>
<evidence type="ECO:0000256" key="5">
    <source>
        <dbReference type="ARBA" id="ARBA00007731"/>
    </source>
</evidence>
<evidence type="ECO:0000256" key="6">
    <source>
        <dbReference type="ARBA" id="ARBA00008299"/>
    </source>
</evidence>
<keyword evidence="11" id="KW-0460">Magnesium</keyword>
<dbReference type="AlphaFoldDB" id="A0AAF0BI68"/>
<comment type="pathway">
    <text evidence="4">Amino-acid biosynthesis; L-histidine biosynthesis; L-histidine from 5-phospho-alpha-D-ribose 1-diphosphate: step 2/9.</text>
</comment>
<dbReference type="InterPro" id="IPR038019">
    <property type="entry name" value="PRib_AMP_CycHydrolase_sf"/>
</dbReference>
<proteinExistence type="inferred from homology"/>
<dbReference type="Gene3D" id="3.10.20.810">
    <property type="entry name" value="Phosphoribosyl-AMP cyclohydrolase"/>
    <property type="match status" value="1"/>
</dbReference>
<comment type="catalytic activity">
    <reaction evidence="2">
        <text>1-(5-phospho-beta-D-ribosyl)-ATP + H2O = 1-(5-phospho-beta-D-ribosyl)-5'-AMP + diphosphate + H(+)</text>
        <dbReference type="Rhea" id="RHEA:22828"/>
        <dbReference type="ChEBI" id="CHEBI:15377"/>
        <dbReference type="ChEBI" id="CHEBI:15378"/>
        <dbReference type="ChEBI" id="CHEBI:33019"/>
        <dbReference type="ChEBI" id="CHEBI:59457"/>
        <dbReference type="ChEBI" id="CHEBI:73183"/>
        <dbReference type="EC" id="3.6.1.31"/>
    </reaction>
</comment>
<comment type="function">
    <text evidence="11">Catalyzes the hydrolysis of the adenine ring of phosphoribosyl-AMP.</text>
</comment>
<dbReference type="Proteomes" id="UP001217500">
    <property type="component" value="Chromosome"/>
</dbReference>
<evidence type="ECO:0000256" key="8">
    <source>
        <dbReference type="ARBA" id="ARBA00022605"/>
    </source>
</evidence>
<comment type="pathway">
    <text evidence="3 11">Amino-acid biosynthesis; L-histidine biosynthesis; L-histidine from 5-phospho-alpha-D-ribose 1-diphosphate: step 3/9.</text>
</comment>
<comment type="catalytic activity">
    <reaction evidence="1 11">
        <text>1-(5-phospho-beta-D-ribosyl)-5'-AMP + H2O = 1-(5-phospho-beta-D-ribosyl)-5-[(5-phospho-beta-D-ribosylamino)methylideneamino]imidazole-4-carboxamide</text>
        <dbReference type="Rhea" id="RHEA:20049"/>
        <dbReference type="ChEBI" id="CHEBI:15377"/>
        <dbReference type="ChEBI" id="CHEBI:58435"/>
        <dbReference type="ChEBI" id="CHEBI:59457"/>
        <dbReference type="EC" id="3.5.4.19"/>
    </reaction>
</comment>
<feature type="binding site" evidence="11">
    <location>
        <position position="93"/>
    </location>
    <ligand>
        <name>Mg(2+)</name>
        <dbReference type="ChEBI" id="CHEBI:18420"/>
    </ligand>
</feature>
<keyword evidence="10 11" id="KW-0368">Histidine biosynthesis</keyword>